<protein>
    <submittedName>
        <fullName evidence="1">Unnamed protein product</fullName>
    </submittedName>
</protein>
<gene>
    <name evidence="1" type="ORF">Amon02_000465900</name>
</gene>
<accession>A0ACB5T492</accession>
<organism evidence="1 2">
    <name type="scientific">Ambrosiozyma monospora</name>
    <name type="common">Yeast</name>
    <name type="synonym">Endomycopsis monosporus</name>
    <dbReference type="NCBI Taxonomy" id="43982"/>
    <lineage>
        <taxon>Eukaryota</taxon>
        <taxon>Fungi</taxon>
        <taxon>Dikarya</taxon>
        <taxon>Ascomycota</taxon>
        <taxon>Saccharomycotina</taxon>
        <taxon>Pichiomycetes</taxon>
        <taxon>Pichiales</taxon>
        <taxon>Pichiaceae</taxon>
        <taxon>Ambrosiozyma</taxon>
    </lineage>
</organism>
<dbReference type="EMBL" id="BSXS01003249">
    <property type="protein sequence ID" value="GME80887.1"/>
    <property type="molecule type" value="Genomic_DNA"/>
</dbReference>
<reference evidence="1" key="1">
    <citation type="submission" date="2023-04" db="EMBL/GenBank/DDBJ databases">
        <title>Ambrosiozyma monospora NBRC 10751.</title>
        <authorList>
            <person name="Ichikawa N."/>
            <person name="Sato H."/>
            <person name="Tonouchi N."/>
        </authorList>
    </citation>
    <scope>NUCLEOTIDE SEQUENCE</scope>
    <source>
        <strain evidence="1">NBRC 10751</strain>
    </source>
</reference>
<evidence type="ECO:0000313" key="2">
    <source>
        <dbReference type="Proteomes" id="UP001165064"/>
    </source>
</evidence>
<name>A0ACB5T492_AMBMO</name>
<comment type="caution">
    <text evidence="1">The sequence shown here is derived from an EMBL/GenBank/DDBJ whole genome shotgun (WGS) entry which is preliminary data.</text>
</comment>
<keyword evidence="2" id="KW-1185">Reference proteome</keyword>
<sequence>MVESDSEIDAISHNIPLKAVPTQDFPTDRLTTKMPSEEPAFPSPNDSFEALTSLNNQSTPTRGTSRMQSAVTSRIVTSPTKAPSVLSTSPLKNRLPTSPVRGRVSMSPTKAARRVSVIGLEPLQDPKRRRLSSDPQPQPEVHEPRLVIDHLLLHNFKSYAGDQIIGPFNASFSAVVGPNGSGKSNVIDSLLFVFGFRASKMRQSKLKSC</sequence>
<proteinExistence type="predicted"/>
<evidence type="ECO:0000313" key="1">
    <source>
        <dbReference type="EMBL" id="GME80887.1"/>
    </source>
</evidence>
<dbReference type="Proteomes" id="UP001165064">
    <property type="component" value="Unassembled WGS sequence"/>
</dbReference>